<evidence type="ECO:0000313" key="2">
    <source>
        <dbReference type="EMBL" id="NRT90011.1"/>
    </source>
</evidence>
<dbReference type="EMBL" id="JABSWW010000001">
    <property type="protein sequence ID" value="NRT90011.1"/>
    <property type="molecule type" value="Genomic_DNA"/>
</dbReference>
<organism evidence="2 3">
    <name type="scientific">Clostridium beijerinckii</name>
    <name type="common">Clostridium MP</name>
    <dbReference type="NCBI Taxonomy" id="1520"/>
    <lineage>
        <taxon>Bacteria</taxon>
        <taxon>Bacillati</taxon>
        <taxon>Bacillota</taxon>
        <taxon>Clostridia</taxon>
        <taxon>Eubacteriales</taxon>
        <taxon>Clostridiaceae</taxon>
        <taxon>Clostridium</taxon>
    </lineage>
</organism>
<evidence type="ECO:0000256" key="1">
    <source>
        <dbReference type="SAM" id="Coils"/>
    </source>
</evidence>
<evidence type="ECO:0000313" key="3">
    <source>
        <dbReference type="Proteomes" id="UP001193748"/>
    </source>
</evidence>
<name>A0AAX0B4G2_CLOBE</name>
<keyword evidence="1" id="KW-0175">Coiled coil</keyword>
<dbReference type="Proteomes" id="UP001193748">
    <property type="component" value="Unassembled WGS sequence"/>
</dbReference>
<reference evidence="2" key="1">
    <citation type="submission" date="2020-05" db="EMBL/GenBank/DDBJ databases">
        <authorList>
            <person name="Brown S."/>
            <person name="Huntemann M."/>
            <person name="Clum A."/>
            <person name="Spunde A."/>
            <person name="Palaniappan K."/>
            <person name="Ritter S."/>
            <person name="Mikhailova N."/>
            <person name="Chen I.-M."/>
            <person name="Stamatis D."/>
            <person name="Reddy T."/>
            <person name="O'Malley R."/>
            <person name="Daum C."/>
            <person name="Shapiro N."/>
            <person name="Ivanova N."/>
            <person name="Kyrpides N."/>
            <person name="Woyke T."/>
        </authorList>
    </citation>
    <scope>NUCLEOTIDE SEQUENCE</scope>
    <source>
        <strain evidence="2">DJ080</strain>
    </source>
</reference>
<feature type="coiled-coil region" evidence="1">
    <location>
        <begin position="105"/>
        <end position="132"/>
    </location>
</feature>
<dbReference type="AlphaFoldDB" id="A0AAX0B4G2"/>
<protein>
    <submittedName>
        <fullName evidence="2">Uncharacterized protein</fullName>
    </submittedName>
</protein>
<gene>
    <name evidence="2" type="ORF">B0H41_003690</name>
</gene>
<proteinExistence type="predicted"/>
<accession>A0AAX0B4G2</accession>
<dbReference type="RefSeq" id="WP_173711380.1">
    <property type="nucleotide sequence ID" value="NZ_JABSWW010000001.1"/>
</dbReference>
<comment type="caution">
    <text evidence="2">The sequence shown here is derived from an EMBL/GenBank/DDBJ whole genome shotgun (WGS) entry which is preliminary data.</text>
</comment>
<sequence length="154" mass="17074">MIRTALKLIIKVLESKLIKSGVEEQILKNKNYITVGKAVWNIVDEHFRISKTVEEKLASKAEMFDKLLLTKFPELSTDDIAEIRQAIAGEVNQTKSAVVDNSTLLKQLQDDNTNLKAELAAVTEQLSKVQALVIAPAEDQQPQYVTPDAAQTIA</sequence>
<reference evidence="2" key="2">
    <citation type="journal article" date="2022" name="Nat. Biotechnol.">
        <title>Carbon-negative production of acetone and isopropanol by gas fermentation at industrial pilot scale.</title>
        <authorList>
            <person name="Liew F.E."/>
            <person name="Nogle R."/>
            <person name="Abdalla T."/>
            <person name="Rasor B.J."/>
            <person name="Canter C."/>
            <person name="Jensen R.O."/>
            <person name="Wang L."/>
            <person name="Strutz J."/>
            <person name="Chirania P."/>
            <person name="De Tissera S."/>
            <person name="Mueller A.P."/>
            <person name="Ruan Z."/>
            <person name="Gao A."/>
            <person name="Tran L."/>
            <person name="Engle N.L."/>
            <person name="Bromley J.C."/>
            <person name="Daniell J."/>
            <person name="Conrado R."/>
            <person name="Tschaplinski T.J."/>
            <person name="Giannone R.J."/>
            <person name="Hettich R.L."/>
            <person name="Karim A.S."/>
            <person name="Simpson S.D."/>
            <person name="Brown S.D."/>
            <person name="Leang C."/>
            <person name="Jewett M.C."/>
            <person name="Kopke M."/>
        </authorList>
    </citation>
    <scope>NUCLEOTIDE SEQUENCE</scope>
    <source>
        <strain evidence="2">DJ080</strain>
    </source>
</reference>